<keyword evidence="1" id="KW-0472">Membrane</keyword>
<dbReference type="Gene3D" id="2.120.10.80">
    <property type="entry name" value="Kelch-type beta propeller"/>
    <property type="match status" value="1"/>
</dbReference>
<comment type="caution">
    <text evidence="2">The sequence shown here is derived from an EMBL/GenBank/DDBJ whole genome shotgun (WGS) entry which is preliminary data.</text>
</comment>
<reference evidence="2 3" key="1">
    <citation type="submission" date="2023-05" db="EMBL/GenBank/DDBJ databases">
        <title>Genome sequence of Pinibacter sp. MAH-24.</title>
        <authorList>
            <person name="Huq M.A."/>
        </authorList>
    </citation>
    <scope>NUCLEOTIDE SEQUENCE [LARGE SCALE GENOMIC DNA]</scope>
    <source>
        <strain evidence="2 3">MAH-24</strain>
    </source>
</reference>
<evidence type="ECO:0000313" key="2">
    <source>
        <dbReference type="EMBL" id="MDI3321220.1"/>
    </source>
</evidence>
<keyword evidence="3" id="KW-1185">Reference proteome</keyword>
<accession>A0ABT6RF98</accession>
<dbReference type="InterPro" id="IPR011043">
    <property type="entry name" value="Gal_Oxase/kelch_b-propeller"/>
</dbReference>
<protein>
    <submittedName>
        <fullName evidence="2">Kelch repeat-containing protein</fullName>
    </submittedName>
</protein>
<dbReference type="InterPro" id="IPR015915">
    <property type="entry name" value="Kelch-typ_b-propeller"/>
</dbReference>
<dbReference type="InterPro" id="IPR051677">
    <property type="entry name" value="AfsR-DnrI-RedD_regulator"/>
</dbReference>
<proteinExistence type="predicted"/>
<feature type="transmembrane region" description="Helical" evidence="1">
    <location>
        <begin position="563"/>
        <end position="580"/>
    </location>
</feature>
<organism evidence="2 3">
    <name type="scientific">Pinibacter soli</name>
    <dbReference type="NCBI Taxonomy" id="3044211"/>
    <lineage>
        <taxon>Bacteria</taxon>
        <taxon>Pseudomonadati</taxon>
        <taxon>Bacteroidota</taxon>
        <taxon>Chitinophagia</taxon>
        <taxon>Chitinophagales</taxon>
        <taxon>Chitinophagaceae</taxon>
        <taxon>Pinibacter</taxon>
    </lineage>
</organism>
<name>A0ABT6RF98_9BACT</name>
<gene>
    <name evidence="2" type="ORF">QJ048_15605</name>
</gene>
<dbReference type="PANTHER" id="PTHR35807">
    <property type="entry name" value="TRANSCRIPTIONAL REGULATOR REDD-RELATED"/>
    <property type="match status" value="1"/>
</dbReference>
<dbReference type="Proteomes" id="UP001226434">
    <property type="component" value="Unassembled WGS sequence"/>
</dbReference>
<dbReference type="EMBL" id="JASBRG010000007">
    <property type="protein sequence ID" value="MDI3321220.1"/>
    <property type="molecule type" value="Genomic_DNA"/>
</dbReference>
<dbReference type="PANTHER" id="PTHR35807:SF1">
    <property type="entry name" value="TRANSCRIPTIONAL REGULATOR REDD"/>
    <property type="match status" value="1"/>
</dbReference>
<dbReference type="SUPFAM" id="SSF50965">
    <property type="entry name" value="Galactose oxidase, central domain"/>
    <property type="match status" value="1"/>
</dbReference>
<keyword evidence="1" id="KW-0812">Transmembrane</keyword>
<evidence type="ECO:0000313" key="3">
    <source>
        <dbReference type="Proteomes" id="UP001226434"/>
    </source>
</evidence>
<sequence>MNSRLAINDLLRRSFLYPAVLSLLILLSLSSASFAQYGLQFASRDADPEKRTSLNITPDKPVCVSQKLDLSFELSFTPGITDNFGYAFRLVNDKKQNLDMLYDEAKKSFTIVFGDAYTNISVPMLYGDVVNRWVKFHLLLDFTHQTIALYCDYKLVQTSKVSFKENCFNLYFGATTDPYFKSSDVIPMRLRNIALNVDDREKSFWPLNESSGNQALDSISGKKAIVQNEHWLKPKHSSWQLRSNRSFKSWVSAGFDPVHELVYITGQDSIYIYSAKTSALTAVHLSEKHDLLPGSQTIYNPFSDHLYNFYPDEHDIAAYDAQTQHWEKNFNAAPLTAYWQVNKFFSRHDSSLYFMAGYGQLRYKNLVQRYHLATKKWDTVKTAGEHFNPRYLCALGSTSNGDTAYILGGYGSKDGDQLLNPQFYYDLTMYDVKTSTFKKIYTLKEPAEPFVFSNSMVIDKDGKHYYALINPKDQRNTQLQLIKGSLEKPEYELIGSSFPFTFVDVKSMANVYYCDASKVMLAVTLYTDKDANVTDVKIYSINFPPSGIATPEVAAPANTSKKYIVVLAAIGLLVIAFVVYKLRLFRRKTIAQPVERRPAPVETAMPTTTTTVNPAPATPVPTPAIPVITNEYEDITNEQQNRAGAHIYLFGNFEVVASNGENITRLFTPLLKELFLLLCIHSLKYNKGVSPEKLIEILWHTKDTKDAINNRSVNIAKLKSILEKIEDCTLQKEFGYWKLTFDRDKLYIDLDHFLQLFAERTLDNKSINELIAIVQRGPFLPQTSYQWADSFKSEISSLTIDALLKYCQYLSLPDNAERVINICNAIFAFDELNENALQLKCKSLVSLGRHTLAKEAFEKFASKYKEIYAEDYETNYTKMIS</sequence>
<evidence type="ECO:0000256" key="1">
    <source>
        <dbReference type="SAM" id="Phobius"/>
    </source>
</evidence>
<keyword evidence="1" id="KW-1133">Transmembrane helix</keyword>
<dbReference type="RefSeq" id="WP_282335330.1">
    <property type="nucleotide sequence ID" value="NZ_JASBRG010000007.1"/>
</dbReference>